<dbReference type="InterPro" id="IPR002583">
    <property type="entry name" value="Ribosomal_bS20"/>
</dbReference>
<dbReference type="GO" id="GO:1990904">
    <property type="term" value="C:ribonucleoprotein complex"/>
    <property type="evidence" value="ECO:0007669"/>
    <property type="project" value="UniProtKB-KW"/>
</dbReference>
<organism evidence="6">
    <name type="scientific">Astrosyne radiata</name>
    <dbReference type="NCBI Taxonomy" id="1158023"/>
    <lineage>
        <taxon>Eukaryota</taxon>
        <taxon>Sar</taxon>
        <taxon>Stramenopiles</taxon>
        <taxon>Ochrophyta</taxon>
        <taxon>Bacillariophyta</taxon>
        <taxon>Fragilariophyceae</taxon>
        <taxon>Fragilariophycidae</taxon>
        <taxon>Cyclophorales</taxon>
        <taxon>Cyclophoraceae</taxon>
        <taxon>Astrosyne</taxon>
    </lineage>
</organism>
<keyword evidence="4 5" id="KW-0687">Ribonucleoprotein</keyword>
<comment type="similarity">
    <text evidence="5">Belongs to the bacterial ribosomal protein bS20 family.</text>
</comment>
<keyword evidence="3 5" id="KW-0689">Ribosomal protein</keyword>
<dbReference type="GO" id="GO:0005840">
    <property type="term" value="C:ribosome"/>
    <property type="evidence" value="ECO:0007669"/>
    <property type="project" value="UniProtKB-KW"/>
</dbReference>
<evidence type="ECO:0000256" key="4">
    <source>
        <dbReference type="ARBA" id="ARBA00023274"/>
    </source>
</evidence>
<proteinExistence type="inferred from homology"/>
<dbReference type="EMBL" id="MG755807">
    <property type="protein sequence ID" value="AWT40310.1"/>
    <property type="molecule type" value="Genomic_DNA"/>
</dbReference>
<evidence type="ECO:0000256" key="2">
    <source>
        <dbReference type="ARBA" id="ARBA00022884"/>
    </source>
</evidence>
<comment type="subcellular location">
    <subcellularLocation>
        <location evidence="5">Plastid</location>
        <location evidence="5">Chloroplast</location>
    </subcellularLocation>
</comment>
<sequence length="97" mass="11934">MANKKSSIKRIKLNKRDRKRNQYYISSVYSLIKKFNKEIENYKNLNNFDLLKKRDLEKRLNFLNKALDKYLLKSIYQKNKIKKRKILLSKKKNSFFL</sequence>
<dbReference type="AlphaFoldDB" id="A0A2U9NT44"/>
<keyword evidence="2 5" id="KW-0694">RNA-binding</keyword>
<evidence type="ECO:0000313" key="6">
    <source>
        <dbReference type="EMBL" id="AWT40310.1"/>
    </source>
</evidence>
<name>A0A2U9NT44_9STRA</name>
<dbReference type="GeneID" id="36960233"/>
<dbReference type="Pfam" id="PF01649">
    <property type="entry name" value="Ribosomal_S20p"/>
    <property type="match status" value="1"/>
</dbReference>
<dbReference type="GO" id="GO:0006412">
    <property type="term" value="P:translation"/>
    <property type="evidence" value="ECO:0007669"/>
    <property type="project" value="UniProtKB-UniRule"/>
</dbReference>
<dbReference type="Gene3D" id="1.20.58.110">
    <property type="entry name" value="Ribosomal protein S20"/>
    <property type="match status" value="1"/>
</dbReference>
<dbReference type="InterPro" id="IPR036510">
    <property type="entry name" value="Ribosomal_bS20_sf"/>
</dbReference>
<dbReference type="NCBIfam" id="TIGR00029">
    <property type="entry name" value="S20"/>
    <property type="match status" value="1"/>
</dbReference>
<protein>
    <recommendedName>
        <fullName evidence="5">Small ribosomal subunit protein bS20c</fullName>
    </recommendedName>
</protein>
<dbReference type="GO" id="GO:0003735">
    <property type="term" value="F:structural constituent of ribosome"/>
    <property type="evidence" value="ECO:0007669"/>
    <property type="project" value="InterPro"/>
</dbReference>
<dbReference type="HAMAP" id="MF_00500">
    <property type="entry name" value="Ribosomal_bS20"/>
    <property type="match status" value="1"/>
</dbReference>
<geneLocation type="chloroplast" evidence="6"/>
<evidence type="ECO:0000256" key="5">
    <source>
        <dbReference type="HAMAP-Rule" id="MF_00500"/>
    </source>
</evidence>
<keyword evidence="6" id="KW-0934">Plastid</keyword>
<dbReference type="SUPFAM" id="SSF46992">
    <property type="entry name" value="Ribosomal protein S20"/>
    <property type="match status" value="1"/>
</dbReference>
<evidence type="ECO:0000256" key="1">
    <source>
        <dbReference type="ARBA" id="ARBA00022730"/>
    </source>
</evidence>
<dbReference type="GO" id="GO:0009507">
    <property type="term" value="C:chloroplast"/>
    <property type="evidence" value="ECO:0007669"/>
    <property type="project" value="UniProtKB-SubCell"/>
</dbReference>
<dbReference type="RefSeq" id="YP_009497597.1">
    <property type="nucleotide sequence ID" value="NC_038008.1"/>
</dbReference>
<dbReference type="GO" id="GO:0019843">
    <property type="term" value="F:rRNA binding"/>
    <property type="evidence" value="ECO:0007669"/>
    <property type="project" value="UniProtKB-UniRule"/>
</dbReference>
<gene>
    <name evidence="5 6" type="primary">rps20</name>
</gene>
<comment type="function">
    <text evidence="5">Binds directly to 16S ribosomal RNA.</text>
</comment>
<keyword evidence="6" id="KW-0150">Chloroplast</keyword>
<evidence type="ECO:0000256" key="3">
    <source>
        <dbReference type="ARBA" id="ARBA00022980"/>
    </source>
</evidence>
<accession>A0A2U9NT44</accession>
<keyword evidence="1 5" id="KW-0699">rRNA-binding</keyword>
<reference evidence="6" key="1">
    <citation type="journal article" date="2018" name="Adv. Bot. Res.">
        <title>Evolution of the Plastid Genomes in Diatoms.</title>
        <authorList>
            <person name="Yu M."/>
            <person name="Ashworth M.P."/>
            <person name="Hajrah N.H."/>
            <person name="Khiyami M.A."/>
            <person name="Sabir M.J."/>
            <person name="Alhebshi A.M."/>
            <person name="Al-Malki A.L."/>
            <person name="Sabir J.S.M."/>
            <person name="Theriot E.C."/>
            <person name="Jansen R.K."/>
        </authorList>
    </citation>
    <scope>NUCLEOTIDE SEQUENCE</scope>
</reference>